<sequence length="145" mass="17071">MLKETRWVKCGSDFHCFDDAYGLGFVRQSPPTHRSYKIIRFRCARNDRHRPPRVEVYEFAYNSWKVLADITFDWHLKLPLSNVCLLGEIHTGLVFDKMMLSYKASIFPKKDFTLQENSFILTDIPTENEILRISRGISEDIPKKL</sequence>
<evidence type="ECO:0000259" key="1">
    <source>
        <dbReference type="Pfam" id="PF07734"/>
    </source>
</evidence>
<evidence type="ECO:0000313" key="2">
    <source>
        <dbReference type="EMBL" id="KAF3506171.1"/>
    </source>
</evidence>
<name>A0A8S9NVR9_BRACR</name>
<dbReference type="AlphaFoldDB" id="A0A8S9NVR9"/>
<reference evidence="2" key="1">
    <citation type="submission" date="2019-12" db="EMBL/GenBank/DDBJ databases">
        <title>Genome sequencing and annotation of Brassica cretica.</title>
        <authorList>
            <person name="Studholme D.J."/>
            <person name="Sarris P."/>
        </authorList>
    </citation>
    <scope>NUCLEOTIDE SEQUENCE</scope>
    <source>
        <strain evidence="2">PFS-109/04</strain>
        <tissue evidence="2">Leaf</tissue>
    </source>
</reference>
<dbReference type="InterPro" id="IPR006527">
    <property type="entry name" value="F-box-assoc_dom_typ1"/>
</dbReference>
<feature type="domain" description="F-box associated beta-propeller type 1" evidence="1">
    <location>
        <begin position="2"/>
        <end position="90"/>
    </location>
</feature>
<protein>
    <recommendedName>
        <fullName evidence="1">F-box associated beta-propeller type 1 domain-containing protein</fullName>
    </recommendedName>
</protein>
<dbReference type="EMBL" id="QGKX02001521">
    <property type="protein sequence ID" value="KAF3506171.1"/>
    <property type="molecule type" value="Genomic_DNA"/>
</dbReference>
<evidence type="ECO:0000313" key="3">
    <source>
        <dbReference type="Proteomes" id="UP000712600"/>
    </source>
</evidence>
<accession>A0A8S9NVR9</accession>
<proteinExistence type="predicted"/>
<comment type="caution">
    <text evidence="2">The sequence shown here is derived from an EMBL/GenBank/DDBJ whole genome shotgun (WGS) entry which is preliminary data.</text>
</comment>
<organism evidence="2 3">
    <name type="scientific">Brassica cretica</name>
    <name type="common">Mustard</name>
    <dbReference type="NCBI Taxonomy" id="69181"/>
    <lineage>
        <taxon>Eukaryota</taxon>
        <taxon>Viridiplantae</taxon>
        <taxon>Streptophyta</taxon>
        <taxon>Embryophyta</taxon>
        <taxon>Tracheophyta</taxon>
        <taxon>Spermatophyta</taxon>
        <taxon>Magnoliopsida</taxon>
        <taxon>eudicotyledons</taxon>
        <taxon>Gunneridae</taxon>
        <taxon>Pentapetalae</taxon>
        <taxon>rosids</taxon>
        <taxon>malvids</taxon>
        <taxon>Brassicales</taxon>
        <taxon>Brassicaceae</taxon>
        <taxon>Brassiceae</taxon>
        <taxon>Brassica</taxon>
    </lineage>
</organism>
<gene>
    <name evidence="2" type="ORF">F2Q69_00000979</name>
</gene>
<dbReference type="Pfam" id="PF07734">
    <property type="entry name" value="FBA_1"/>
    <property type="match status" value="1"/>
</dbReference>
<dbReference type="Proteomes" id="UP000712600">
    <property type="component" value="Unassembled WGS sequence"/>
</dbReference>